<dbReference type="Pfam" id="PF00768">
    <property type="entry name" value="Peptidase_S11"/>
    <property type="match status" value="1"/>
</dbReference>
<feature type="domain" description="Peptidase S11 D-alanyl-D-alanine carboxypeptidase A N-terminal" evidence="13">
    <location>
        <begin position="28"/>
        <end position="266"/>
    </location>
</feature>
<dbReference type="InterPro" id="IPR012338">
    <property type="entry name" value="Beta-lactam/transpept-like"/>
</dbReference>
<evidence type="ECO:0000256" key="11">
    <source>
        <dbReference type="SAM" id="Phobius"/>
    </source>
</evidence>
<evidence type="ECO:0000259" key="13">
    <source>
        <dbReference type="Pfam" id="PF00768"/>
    </source>
</evidence>
<feature type="binding site" evidence="8">
    <location>
        <position position="237"/>
    </location>
    <ligand>
        <name>substrate</name>
    </ligand>
</feature>
<keyword evidence="6" id="KW-0961">Cell wall biogenesis/degradation</keyword>
<protein>
    <submittedName>
        <fullName evidence="14">D-alanyl-D-alanine carboxypeptidase</fullName>
    </submittedName>
</protein>
<evidence type="ECO:0000256" key="3">
    <source>
        <dbReference type="ARBA" id="ARBA00022801"/>
    </source>
</evidence>
<evidence type="ECO:0000313" key="15">
    <source>
        <dbReference type="Proteomes" id="UP000823863"/>
    </source>
</evidence>
<keyword evidence="14" id="KW-0121">Carboxypeptidase</keyword>
<keyword evidence="11" id="KW-0812">Transmembrane</keyword>
<dbReference type="PANTHER" id="PTHR21581">
    <property type="entry name" value="D-ALANYL-D-ALANINE CARBOXYPEPTIDASE"/>
    <property type="match status" value="1"/>
</dbReference>
<dbReference type="Gene3D" id="3.40.710.10">
    <property type="entry name" value="DD-peptidase/beta-lactamase superfamily"/>
    <property type="match status" value="1"/>
</dbReference>
<dbReference type="GO" id="GO:0008360">
    <property type="term" value="P:regulation of cell shape"/>
    <property type="evidence" value="ECO:0007669"/>
    <property type="project" value="UniProtKB-KW"/>
</dbReference>
<evidence type="ECO:0000313" key="14">
    <source>
        <dbReference type="EMBL" id="HJC66489.1"/>
    </source>
</evidence>
<feature type="region of interest" description="Disordered" evidence="10">
    <location>
        <begin position="396"/>
        <end position="426"/>
    </location>
</feature>
<keyword evidence="14" id="KW-0645">Protease</keyword>
<evidence type="ECO:0000256" key="5">
    <source>
        <dbReference type="ARBA" id="ARBA00022984"/>
    </source>
</evidence>
<dbReference type="GO" id="GO:0071555">
    <property type="term" value="P:cell wall organization"/>
    <property type="evidence" value="ECO:0007669"/>
    <property type="project" value="UniProtKB-KW"/>
</dbReference>
<proteinExistence type="inferred from homology"/>
<feature type="transmembrane region" description="Helical" evidence="11">
    <location>
        <begin position="438"/>
        <end position="460"/>
    </location>
</feature>
<evidence type="ECO:0000256" key="6">
    <source>
        <dbReference type="ARBA" id="ARBA00023316"/>
    </source>
</evidence>
<dbReference type="InterPro" id="IPR001967">
    <property type="entry name" value="Peptidase_S11_N"/>
</dbReference>
<keyword evidence="4" id="KW-0133">Cell shape</keyword>
<dbReference type="InterPro" id="IPR018044">
    <property type="entry name" value="Peptidase_S11"/>
</dbReference>
<keyword evidence="5" id="KW-0573">Peptidoglycan synthesis</keyword>
<feature type="region of interest" description="Disordered" evidence="10">
    <location>
        <begin position="465"/>
        <end position="525"/>
    </location>
</feature>
<dbReference type="Proteomes" id="UP000823863">
    <property type="component" value="Unassembled WGS sequence"/>
</dbReference>
<evidence type="ECO:0000256" key="1">
    <source>
        <dbReference type="ARBA" id="ARBA00007164"/>
    </source>
</evidence>
<gene>
    <name evidence="14" type="ORF">H9931_07205</name>
</gene>
<evidence type="ECO:0000256" key="10">
    <source>
        <dbReference type="SAM" id="MobiDB-lite"/>
    </source>
</evidence>
<evidence type="ECO:0000256" key="4">
    <source>
        <dbReference type="ARBA" id="ARBA00022960"/>
    </source>
</evidence>
<evidence type="ECO:0000256" key="7">
    <source>
        <dbReference type="PIRSR" id="PIRSR618044-1"/>
    </source>
</evidence>
<name>A0A9D2TE14_9FIRM</name>
<feature type="active site" evidence="7">
    <location>
        <position position="119"/>
    </location>
</feature>
<feature type="compositionally biased region" description="Basic residues" evidence="10">
    <location>
        <begin position="511"/>
        <end position="525"/>
    </location>
</feature>
<dbReference type="SUPFAM" id="SSF56601">
    <property type="entry name" value="beta-lactamase/transpeptidase-like"/>
    <property type="match status" value="1"/>
</dbReference>
<dbReference type="PRINTS" id="PR00725">
    <property type="entry name" value="DADACBPTASE1"/>
</dbReference>
<dbReference type="EMBL" id="DWWB01000037">
    <property type="protein sequence ID" value="HJC66489.1"/>
    <property type="molecule type" value="Genomic_DNA"/>
</dbReference>
<dbReference type="AlphaFoldDB" id="A0A9D2TE14"/>
<keyword evidence="11" id="KW-0472">Membrane</keyword>
<reference evidence="14" key="1">
    <citation type="journal article" date="2021" name="PeerJ">
        <title>Extensive microbial diversity within the chicken gut microbiome revealed by metagenomics and culture.</title>
        <authorList>
            <person name="Gilroy R."/>
            <person name="Ravi A."/>
            <person name="Getino M."/>
            <person name="Pursley I."/>
            <person name="Horton D.L."/>
            <person name="Alikhan N.F."/>
            <person name="Baker D."/>
            <person name="Gharbi K."/>
            <person name="Hall N."/>
            <person name="Watson M."/>
            <person name="Adriaenssens E.M."/>
            <person name="Foster-Nyarko E."/>
            <person name="Jarju S."/>
            <person name="Secka A."/>
            <person name="Antonio M."/>
            <person name="Oren A."/>
            <person name="Chaudhuri R.R."/>
            <person name="La Ragione R."/>
            <person name="Hildebrand F."/>
            <person name="Pallen M.J."/>
        </authorList>
    </citation>
    <scope>NUCLEOTIDE SEQUENCE</scope>
    <source>
        <strain evidence="14">CHK198-12963</strain>
    </source>
</reference>
<comment type="similarity">
    <text evidence="1 9">Belongs to the peptidase S11 family.</text>
</comment>
<dbReference type="PANTHER" id="PTHR21581:SF33">
    <property type="entry name" value="D-ALANYL-D-ALANINE CARBOXYPEPTIDASE DACB"/>
    <property type="match status" value="1"/>
</dbReference>
<evidence type="ECO:0000256" key="9">
    <source>
        <dbReference type="RuleBase" id="RU004016"/>
    </source>
</evidence>
<keyword evidence="11" id="KW-1133">Transmembrane helix</keyword>
<feature type="signal peptide" evidence="12">
    <location>
        <begin position="1"/>
        <end position="22"/>
    </location>
</feature>
<feature type="compositionally biased region" description="Low complexity" evidence="10">
    <location>
        <begin position="408"/>
        <end position="419"/>
    </location>
</feature>
<reference evidence="14" key="2">
    <citation type="submission" date="2021-04" db="EMBL/GenBank/DDBJ databases">
        <authorList>
            <person name="Gilroy R."/>
        </authorList>
    </citation>
    <scope>NUCLEOTIDE SEQUENCE</scope>
    <source>
        <strain evidence="14">CHK198-12963</strain>
    </source>
</reference>
<evidence type="ECO:0000256" key="8">
    <source>
        <dbReference type="PIRSR" id="PIRSR618044-2"/>
    </source>
</evidence>
<evidence type="ECO:0000256" key="2">
    <source>
        <dbReference type="ARBA" id="ARBA00022729"/>
    </source>
</evidence>
<dbReference type="GO" id="GO:0009252">
    <property type="term" value="P:peptidoglycan biosynthetic process"/>
    <property type="evidence" value="ECO:0007669"/>
    <property type="project" value="UniProtKB-KW"/>
</dbReference>
<keyword evidence="2 12" id="KW-0732">Signal</keyword>
<feature type="active site" description="Acyl-ester intermediate" evidence="7">
    <location>
        <position position="64"/>
    </location>
</feature>
<dbReference type="GO" id="GO:0009002">
    <property type="term" value="F:serine-type D-Ala-D-Ala carboxypeptidase activity"/>
    <property type="evidence" value="ECO:0007669"/>
    <property type="project" value="InterPro"/>
</dbReference>
<feature type="chain" id="PRO_5039424143" evidence="12">
    <location>
        <begin position="23"/>
        <end position="525"/>
    </location>
</feature>
<dbReference type="GO" id="GO:0006508">
    <property type="term" value="P:proteolysis"/>
    <property type="evidence" value="ECO:0007669"/>
    <property type="project" value="InterPro"/>
</dbReference>
<sequence>MKHIFTLCLIFSLLLCPMTADAAVSWPENASIQADGGIVIEADTGTVLYGKNIHETYYPASITKILTALIVLEHCDLDEIVTFSHDAVYNVEEGSSSAGIDEGDELTVRDCLYALLLASANESANALAEHVSGSREAFAELMNEKAESLGCQDSHFANPSGLNDENHYTSAYDMALITRAAIENPTFVEISGSRTYRLFGLKRAPIEEYPDGFPIANHHRMCIQNTEVYYPGAFCGKTGYTSLAGNTLVTCAERNGMTLIAVVLNGHQTHYSDTKTLLDFGFDNFQSLRVSDYETKYTSITNDMLIGGIPSGEGISLTLSQSDSIIVPKTAAFSDAQASLNYDLPSSAPSGAVAQVRYTYEDRYVGCAYLCRREDDRAANPSAAMAEHAITEDTAAEMESPAQEPLLAESSAAASASEETQPQIEEHKDSALNIRIPAGAAAIFGALVSLGVISAIVITLRSRRIQQQESDQIRRHQRHRERMDDVSYSSSEFGRIMEQYRSSTTTTYTKRPSRSRRRRFPFRKR</sequence>
<feature type="compositionally biased region" description="Low complexity" evidence="10">
    <location>
        <begin position="500"/>
        <end position="510"/>
    </location>
</feature>
<evidence type="ECO:0000256" key="12">
    <source>
        <dbReference type="SAM" id="SignalP"/>
    </source>
</evidence>
<organism evidence="14 15">
    <name type="scientific">Candidatus Enterocloster excrementigallinarum</name>
    <dbReference type="NCBI Taxonomy" id="2838558"/>
    <lineage>
        <taxon>Bacteria</taxon>
        <taxon>Bacillati</taxon>
        <taxon>Bacillota</taxon>
        <taxon>Clostridia</taxon>
        <taxon>Lachnospirales</taxon>
        <taxon>Lachnospiraceae</taxon>
        <taxon>Enterocloster</taxon>
    </lineage>
</organism>
<accession>A0A9D2TE14</accession>
<keyword evidence="3" id="KW-0378">Hydrolase</keyword>
<comment type="caution">
    <text evidence="14">The sequence shown here is derived from an EMBL/GenBank/DDBJ whole genome shotgun (WGS) entry which is preliminary data.</text>
</comment>
<feature type="active site" description="Acyl-ester intermediate" evidence="7">
    <location>
        <position position="61"/>
    </location>
</feature>